<gene>
    <name evidence="1" type="ORF">EE52_0221575</name>
    <name evidence="2" type="ORF">O1422_09770</name>
</gene>
<evidence type="ECO:0000313" key="2">
    <source>
        <dbReference type="EMBL" id="MCZ2654452.1"/>
    </source>
</evidence>
<comment type="caution">
    <text evidence="1">The sequence shown here is derived from an EMBL/GenBank/DDBJ whole genome shotgun (WGS) entry which is preliminary data.</text>
</comment>
<dbReference type="PATRIC" id="fig|817.53.peg.4459"/>
<sequence>MPNWCSTAYVIEGDAQEIKSLYELMKDLQDRKTPAVKNGFGTSWLGCLVDALGKDWDKVSCRGDWANLEMVGETLRFTTETAWGPCNETFDLVCEKFPSLRYYYQTEEPGMGFYETNDSEGKYFTDKYIVDLCTAKGKYFCEYFADRESLFAWLGEVAGKTVRSEQDAKALFEEWAQENPDSCCSINEYVVVD</sequence>
<reference evidence="2" key="3">
    <citation type="submission" date="2022-12" db="EMBL/GenBank/DDBJ databases">
        <title>Development of a Multilocus Sequence Typing Scheme for Bacteroides fragilis Based on Whole Genome Sequencing Data and Clinical Application.</title>
        <authorList>
            <person name="Nielsen F.D."/>
            <person name="Justesen U.S."/>
        </authorList>
    </citation>
    <scope>NUCLEOTIDE SEQUENCE</scope>
    <source>
        <strain evidence="2">BF_BC_ODE_DK_2015_2</strain>
    </source>
</reference>
<dbReference type="EMBL" id="JMZZ02000225">
    <property type="protein sequence ID" value="KFX72933.1"/>
    <property type="molecule type" value="Genomic_DNA"/>
</dbReference>
<dbReference type="EMBL" id="JAPUAC010000005">
    <property type="protein sequence ID" value="MCZ2654452.1"/>
    <property type="molecule type" value="Genomic_DNA"/>
</dbReference>
<dbReference type="RefSeq" id="WP_007571996.1">
    <property type="nucleotide sequence ID" value="NZ_CP036542.1"/>
</dbReference>
<evidence type="ECO:0008006" key="3">
    <source>
        <dbReference type="Google" id="ProtNLM"/>
    </source>
</evidence>
<protein>
    <recommendedName>
        <fullName evidence="3">YubB ferredoxin-like domain-containing protein</fullName>
    </recommendedName>
</protein>
<dbReference type="Proteomes" id="UP001075704">
    <property type="component" value="Unassembled WGS sequence"/>
</dbReference>
<proteinExistence type="predicted"/>
<reference evidence="1" key="1">
    <citation type="book" date="2014" name="THE 24TH EUROPEAN CONGRESS OF CLINICAL MICROBIOLOGY AND INFECTIOUS DISEASES" publisher="ECCMID 2014" city="Barcelona, Spain">
        <title>Identification of resistance genes in three multidrug-resistant Bacteroides fragilis isolates by whole genome sequencing.</title>
        <editorList>
            <person name="Unknown"/>
            <person name="A."/>
        </editorList>
        <authorList>
            <person name="Sydenham T.V."/>
            <person name="Hasman H."/>
            <person name="Wang M."/>
            <person name="Soki J."/>
            <person name="Nagy E."/>
            <person name="Justesen U.S."/>
        </authorList>
    </citation>
    <scope>NUCLEOTIDE SEQUENCE</scope>
    <source>
        <strain evidence="1">DCMOUH0018B</strain>
    </source>
</reference>
<organism evidence="1">
    <name type="scientific">Bacteroides fragilis</name>
    <dbReference type="NCBI Taxonomy" id="817"/>
    <lineage>
        <taxon>Bacteria</taxon>
        <taxon>Pseudomonadati</taxon>
        <taxon>Bacteroidota</taxon>
        <taxon>Bacteroidia</taxon>
        <taxon>Bacteroidales</taxon>
        <taxon>Bacteroidaceae</taxon>
        <taxon>Bacteroides</taxon>
    </lineage>
</organism>
<name>A0A0I9S5F7_BACFG</name>
<accession>A0A0I9S5F7</accession>
<dbReference type="AlphaFoldDB" id="A0A0I9S5F7"/>
<reference evidence="1" key="2">
    <citation type="submission" date="2014-07" db="EMBL/GenBank/DDBJ databases">
        <title>Genetics and epidemiology of antimicrobial resistance in B. fragilis group.</title>
        <authorList>
            <person name="Sydenham T.V."/>
            <person name="Hasman H."/>
            <person name="Kemp M."/>
            <person name="Justesen U.S."/>
        </authorList>
    </citation>
    <scope>NUCLEOTIDE SEQUENCE [LARGE SCALE GENOMIC DNA]</scope>
    <source>
        <strain evidence="1">DCMOUH0018B</strain>
    </source>
</reference>
<evidence type="ECO:0000313" key="1">
    <source>
        <dbReference type="EMBL" id="KFX72933.1"/>
    </source>
</evidence>